<protein>
    <submittedName>
        <fullName evidence="1">Uncharacterized protein</fullName>
    </submittedName>
</protein>
<dbReference type="RefSeq" id="XP_031780534.1">
    <property type="nucleotide sequence ID" value="XM_031924674.2"/>
</dbReference>
<accession>A0A7M7Q670</accession>
<dbReference type="EnsemblMetazoa" id="XM_031924674">
    <property type="protein sequence ID" value="XP_031780534"/>
    <property type="gene ID" value="LOC107982205"/>
</dbReference>
<organism evidence="1 2">
    <name type="scientific">Nasonia vitripennis</name>
    <name type="common">Parasitic wasp</name>
    <dbReference type="NCBI Taxonomy" id="7425"/>
    <lineage>
        <taxon>Eukaryota</taxon>
        <taxon>Metazoa</taxon>
        <taxon>Ecdysozoa</taxon>
        <taxon>Arthropoda</taxon>
        <taxon>Hexapoda</taxon>
        <taxon>Insecta</taxon>
        <taxon>Pterygota</taxon>
        <taxon>Neoptera</taxon>
        <taxon>Endopterygota</taxon>
        <taxon>Hymenoptera</taxon>
        <taxon>Apocrita</taxon>
        <taxon>Proctotrupomorpha</taxon>
        <taxon>Chalcidoidea</taxon>
        <taxon>Pteromalidae</taxon>
        <taxon>Pteromalinae</taxon>
        <taxon>Nasonia</taxon>
    </lineage>
</organism>
<dbReference type="AlphaFoldDB" id="A0A7M7Q670"/>
<proteinExistence type="predicted"/>
<dbReference type="KEGG" id="nvi:107982205"/>
<dbReference type="Proteomes" id="UP000002358">
    <property type="component" value="Chromosome 1"/>
</dbReference>
<keyword evidence="2" id="KW-1185">Reference proteome</keyword>
<evidence type="ECO:0000313" key="1">
    <source>
        <dbReference type="EnsemblMetazoa" id="XP_031780534"/>
    </source>
</evidence>
<name>A0A7M7Q670_NASVI</name>
<dbReference type="InParanoid" id="A0A7M7Q670"/>
<sequence length="166" mass="20039">MAEFILDCIEFYSARDGYGHEDRRKRYQRPNDDQLYLGENIYIGSFQWELLQRERPSTFLIYLALHIWDSRDLCNRALDVSKVNNHIPGRSPVKLIENNLLRLLISLYSDFLIRQGYSAEEKVRFLLKVTYILRFKIRDLRREEIKRLTNAAPNQRNPRRKLRYTD</sequence>
<evidence type="ECO:0000313" key="2">
    <source>
        <dbReference type="Proteomes" id="UP000002358"/>
    </source>
</evidence>
<reference evidence="1" key="1">
    <citation type="submission" date="2021-01" db="UniProtKB">
        <authorList>
            <consortium name="EnsemblMetazoa"/>
        </authorList>
    </citation>
    <scope>IDENTIFICATION</scope>
</reference>
<dbReference type="GeneID" id="107982205"/>